<proteinExistence type="predicted"/>
<organism evidence="1 2">
    <name type="scientific">Trifolium medium</name>
    <dbReference type="NCBI Taxonomy" id="97028"/>
    <lineage>
        <taxon>Eukaryota</taxon>
        <taxon>Viridiplantae</taxon>
        <taxon>Streptophyta</taxon>
        <taxon>Embryophyta</taxon>
        <taxon>Tracheophyta</taxon>
        <taxon>Spermatophyta</taxon>
        <taxon>Magnoliopsida</taxon>
        <taxon>eudicotyledons</taxon>
        <taxon>Gunneridae</taxon>
        <taxon>Pentapetalae</taxon>
        <taxon>rosids</taxon>
        <taxon>fabids</taxon>
        <taxon>Fabales</taxon>
        <taxon>Fabaceae</taxon>
        <taxon>Papilionoideae</taxon>
        <taxon>50 kb inversion clade</taxon>
        <taxon>NPAAA clade</taxon>
        <taxon>Hologalegina</taxon>
        <taxon>IRL clade</taxon>
        <taxon>Trifolieae</taxon>
        <taxon>Trifolium</taxon>
    </lineage>
</organism>
<accession>A0A392QBW0</accession>
<dbReference type="Proteomes" id="UP000265520">
    <property type="component" value="Unassembled WGS sequence"/>
</dbReference>
<comment type="caution">
    <text evidence="1">The sequence shown here is derived from an EMBL/GenBank/DDBJ whole genome shotgun (WGS) entry which is preliminary data.</text>
</comment>
<protein>
    <submittedName>
        <fullName evidence="1">Uncharacterized protein</fullName>
    </submittedName>
</protein>
<dbReference type="AlphaFoldDB" id="A0A392QBW0"/>
<dbReference type="EMBL" id="LXQA010123853">
    <property type="protein sequence ID" value="MCI21220.1"/>
    <property type="molecule type" value="Genomic_DNA"/>
</dbReference>
<evidence type="ECO:0000313" key="2">
    <source>
        <dbReference type="Proteomes" id="UP000265520"/>
    </source>
</evidence>
<reference evidence="1 2" key="1">
    <citation type="journal article" date="2018" name="Front. Plant Sci.">
        <title>Red Clover (Trifolium pratense) and Zigzag Clover (T. medium) - A Picture of Genomic Similarities and Differences.</title>
        <authorList>
            <person name="Dluhosova J."/>
            <person name="Istvanek J."/>
            <person name="Nedelnik J."/>
            <person name="Repkova J."/>
        </authorList>
    </citation>
    <scope>NUCLEOTIDE SEQUENCE [LARGE SCALE GENOMIC DNA]</scope>
    <source>
        <strain evidence="2">cv. 10/8</strain>
        <tissue evidence="1">Leaf</tissue>
    </source>
</reference>
<keyword evidence="2" id="KW-1185">Reference proteome</keyword>
<evidence type="ECO:0000313" key="1">
    <source>
        <dbReference type="EMBL" id="MCI21220.1"/>
    </source>
</evidence>
<sequence>MQNRSLSEYYEIGKEREGSTDEELAGGGIRSKVGGRVVGGGDKVGVDGFETTLGSR</sequence>
<name>A0A392QBW0_9FABA</name>